<proteinExistence type="predicted"/>
<evidence type="ECO:0000313" key="3">
    <source>
        <dbReference type="Proteomes" id="UP001449582"/>
    </source>
</evidence>
<sequence length="119" mass="13680">MWNSNNDYSANPLNQMNYAQDMDSLQKMKKHAVWSIICQCLFILIVPVIISIIFSIVDLIKVTSLNNKQMKDKLLVVSIVNLVLNVLTILWPIVTAVITLNQIKNIQMQLEAYNAQQQY</sequence>
<feature type="transmembrane region" description="Helical" evidence="1">
    <location>
        <begin position="74"/>
        <end position="100"/>
    </location>
</feature>
<keyword evidence="1" id="KW-0812">Transmembrane</keyword>
<feature type="transmembrane region" description="Helical" evidence="1">
    <location>
        <begin position="32"/>
        <end position="54"/>
    </location>
</feature>
<reference evidence="2" key="1">
    <citation type="submission" date="2024-02" db="EMBL/GenBank/DDBJ databases">
        <title>Draft genome sequence of new strains in genus Ureaplasma.</title>
        <authorList>
            <person name="Nakajima Y."/>
            <person name="Segawa T."/>
        </authorList>
    </citation>
    <scope>NUCLEOTIDE SEQUENCE [LARGE SCALE GENOMIC DNA]</scope>
    <source>
        <strain evidence="2">OM1</strain>
    </source>
</reference>
<keyword evidence="1" id="KW-0472">Membrane</keyword>
<dbReference type="EMBL" id="BAABQM010000001">
    <property type="protein sequence ID" value="GAA5414295.1"/>
    <property type="molecule type" value="Genomic_DNA"/>
</dbReference>
<organism evidence="2 3">
    <name type="scientific">Ureaplasma ceti</name>
    <dbReference type="NCBI Taxonomy" id="3119530"/>
    <lineage>
        <taxon>Bacteria</taxon>
        <taxon>Bacillati</taxon>
        <taxon>Mycoplasmatota</taxon>
        <taxon>Mycoplasmoidales</taxon>
        <taxon>Mycoplasmoidaceae</taxon>
        <taxon>Ureaplasma</taxon>
    </lineage>
</organism>
<name>A0ABP9U4J3_9BACT</name>
<dbReference type="RefSeq" id="WP_353289461.1">
    <property type="nucleotide sequence ID" value="NZ_BAABQM010000001.1"/>
</dbReference>
<keyword evidence="3" id="KW-1185">Reference proteome</keyword>
<evidence type="ECO:0000313" key="2">
    <source>
        <dbReference type="EMBL" id="GAA5414295.1"/>
    </source>
</evidence>
<dbReference type="Proteomes" id="UP001449582">
    <property type="component" value="Unassembled WGS sequence"/>
</dbReference>
<comment type="caution">
    <text evidence="2">The sequence shown here is derived from an EMBL/GenBank/DDBJ whole genome shotgun (WGS) entry which is preliminary data.</text>
</comment>
<evidence type="ECO:0000256" key="1">
    <source>
        <dbReference type="SAM" id="Phobius"/>
    </source>
</evidence>
<accession>A0ABP9U4J3</accession>
<keyword evidence="1" id="KW-1133">Transmembrane helix</keyword>
<gene>
    <name evidence="2" type="ORF">UREOM_0060</name>
</gene>
<protein>
    <submittedName>
        <fullName evidence="2">Uncharacterized protein</fullName>
    </submittedName>
</protein>